<proteinExistence type="predicted"/>
<name>L9XLQ1_9EURY</name>
<dbReference type="InterPro" id="IPR011009">
    <property type="entry name" value="Kinase-like_dom_sf"/>
</dbReference>
<dbReference type="Gene3D" id="3.90.1200.10">
    <property type="match status" value="1"/>
</dbReference>
<evidence type="ECO:0000313" key="2">
    <source>
        <dbReference type="EMBL" id="ELY61578.1"/>
    </source>
</evidence>
<organism evidence="2 3">
    <name type="scientific">Natronolimnohabitans innermongolicus JCM 12255</name>
    <dbReference type="NCBI Taxonomy" id="1227499"/>
    <lineage>
        <taxon>Archaea</taxon>
        <taxon>Methanobacteriati</taxon>
        <taxon>Methanobacteriota</taxon>
        <taxon>Stenosarchaea group</taxon>
        <taxon>Halobacteria</taxon>
        <taxon>Halobacteriales</taxon>
        <taxon>Natrialbaceae</taxon>
        <taxon>Natronolimnohabitans</taxon>
    </lineage>
</organism>
<evidence type="ECO:0000313" key="3">
    <source>
        <dbReference type="Proteomes" id="UP000011602"/>
    </source>
</evidence>
<dbReference type="SUPFAM" id="SSF56112">
    <property type="entry name" value="Protein kinase-like (PK-like)"/>
    <property type="match status" value="1"/>
</dbReference>
<feature type="domain" description="Aminoglycoside phosphotransferase" evidence="1">
    <location>
        <begin position="39"/>
        <end position="292"/>
    </location>
</feature>
<gene>
    <name evidence="2" type="ORF">C493_01901</name>
</gene>
<dbReference type="OrthoDB" id="350437at2157"/>
<dbReference type="PANTHER" id="PTHR21310">
    <property type="entry name" value="AMINOGLYCOSIDE PHOSPHOTRANSFERASE-RELATED-RELATED"/>
    <property type="match status" value="1"/>
</dbReference>
<dbReference type="InterPro" id="IPR051678">
    <property type="entry name" value="AGP_Transferase"/>
</dbReference>
<dbReference type="Proteomes" id="UP000011602">
    <property type="component" value="Unassembled WGS sequence"/>
</dbReference>
<accession>L9XLQ1</accession>
<evidence type="ECO:0000259" key="1">
    <source>
        <dbReference type="Pfam" id="PF01636"/>
    </source>
</evidence>
<reference evidence="2 3" key="1">
    <citation type="journal article" date="2014" name="PLoS Genet.">
        <title>Phylogenetically driven sequencing of extremely halophilic archaea reveals strategies for static and dynamic osmo-response.</title>
        <authorList>
            <person name="Becker E.A."/>
            <person name="Seitzer P.M."/>
            <person name="Tritt A."/>
            <person name="Larsen D."/>
            <person name="Krusor M."/>
            <person name="Yao A.I."/>
            <person name="Wu D."/>
            <person name="Madern D."/>
            <person name="Eisen J.A."/>
            <person name="Darling A.E."/>
            <person name="Facciotti M.T."/>
        </authorList>
    </citation>
    <scope>NUCLEOTIDE SEQUENCE [LARGE SCALE GENOMIC DNA]</scope>
    <source>
        <strain evidence="2 3">JCM 12255</strain>
    </source>
</reference>
<dbReference type="Pfam" id="PF01636">
    <property type="entry name" value="APH"/>
    <property type="match status" value="1"/>
</dbReference>
<comment type="caution">
    <text evidence="2">The sequence shown here is derived from an EMBL/GenBank/DDBJ whole genome shotgun (WGS) entry which is preliminary data.</text>
</comment>
<keyword evidence="2" id="KW-0808">Transferase</keyword>
<dbReference type="InterPro" id="IPR002575">
    <property type="entry name" value="Aminoglycoside_PTrfase"/>
</dbReference>
<dbReference type="EMBL" id="AOHZ01000011">
    <property type="protein sequence ID" value="ELY61578.1"/>
    <property type="molecule type" value="Genomic_DNA"/>
</dbReference>
<dbReference type="STRING" id="1227499.C493_01901"/>
<dbReference type="RefSeq" id="WP_007257691.1">
    <property type="nucleotide sequence ID" value="NZ_AOHZ01000011.1"/>
</dbReference>
<sequence length="349" mass="39947">MIDPIAAKNRDTDPLTDEQIENCLRATEMDWTLERSEAISEGSETTYQIEVIDETNATTEVIFKTAGLSSTSEFVHEPRIHRFVATETNIPVPSIYTAVTDPELVDRPFYLMEYIDGSSLESDEEWIGTLEADCGPDALAGLARTAGRHLAQLHELGPVEGVGKLTVGDDGIVIKDNSTAWGDWMRGSLDSPYLEYLGEIESDVRDYIREATATLPKVPLVPMHYDYRPGNLLVDADTYELKAVLDWGAVRSGHYEYELVLCEQYLTQWSSYDAERRSIVRENLYAGYERYRTLDRDAKFRDRRHLYQLVTRISALHVLPYYSETKQDRLWSHHWQFFKDVVDIIETAS</sequence>
<dbReference type="AlphaFoldDB" id="L9XLQ1"/>
<keyword evidence="3" id="KW-1185">Reference proteome</keyword>
<dbReference type="eggNOG" id="arCOG04682">
    <property type="taxonomic scope" value="Archaea"/>
</dbReference>
<protein>
    <submittedName>
        <fullName evidence="2">Aminoglycoside phosphotransferase</fullName>
    </submittedName>
</protein>
<dbReference type="Gene3D" id="3.30.200.20">
    <property type="entry name" value="Phosphorylase Kinase, domain 1"/>
    <property type="match status" value="1"/>
</dbReference>
<dbReference type="GO" id="GO:0016740">
    <property type="term" value="F:transferase activity"/>
    <property type="evidence" value="ECO:0007669"/>
    <property type="project" value="UniProtKB-KW"/>
</dbReference>